<dbReference type="OrthoDB" id="1450356at2"/>
<dbReference type="RefSeq" id="WP_091088441.1">
    <property type="nucleotide sequence ID" value="NZ_FNRD01000005.1"/>
</dbReference>
<protein>
    <submittedName>
        <fullName evidence="1">Uncharacterized protein</fullName>
    </submittedName>
</protein>
<gene>
    <name evidence="1" type="ORF">SAMN05443667_105250</name>
</gene>
<dbReference type="Proteomes" id="UP000198951">
    <property type="component" value="Unassembled WGS sequence"/>
</dbReference>
<organism evidence="1 2">
    <name type="scientific">Flavobacterium gillisiae</name>
    <dbReference type="NCBI Taxonomy" id="150146"/>
    <lineage>
        <taxon>Bacteria</taxon>
        <taxon>Pseudomonadati</taxon>
        <taxon>Bacteroidota</taxon>
        <taxon>Flavobacteriia</taxon>
        <taxon>Flavobacteriales</taxon>
        <taxon>Flavobacteriaceae</taxon>
        <taxon>Flavobacterium</taxon>
    </lineage>
</organism>
<name>A0A1H4C6T1_9FLAO</name>
<sequence length="127" mass="14783">MNITKTKTFNATITLGLEVGYSEELYNKEYLLNELQAYQKLRIDEVGIYLSASISECDIVLSGQIEKHLKLEFINYPKFPLELEVFKKEILELGSYLLNRMKQNRTVIVFSDETIMLEIDEAIDPRI</sequence>
<evidence type="ECO:0000313" key="2">
    <source>
        <dbReference type="Proteomes" id="UP000198951"/>
    </source>
</evidence>
<proteinExistence type="predicted"/>
<dbReference type="STRING" id="150146.SAMN05443667_105250"/>
<dbReference type="EMBL" id="FNRD01000005">
    <property type="protein sequence ID" value="SEA56094.1"/>
    <property type="molecule type" value="Genomic_DNA"/>
</dbReference>
<dbReference type="AlphaFoldDB" id="A0A1H4C6T1"/>
<reference evidence="2" key="1">
    <citation type="submission" date="2016-10" db="EMBL/GenBank/DDBJ databases">
        <authorList>
            <person name="Varghese N."/>
            <person name="Submissions S."/>
        </authorList>
    </citation>
    <scope>NUCLEOTIDE SEQUENCE [LARGE SCALE GENOMIC DNA]</scope>
    <source>
        <strain evidence="2">DSM 22376</strain>
    </source>
</reference>
<accession>A0A1H4C6T1</accession>
<evidence type="ECO:0000313" key="1">
    <source>
        <dbReference type="EMBL" id="SEA56094.1"/>
    </source>
</evidence>
<keyword evidence="2" id="KW-1185">Reference proteome</keyword>